<sequence length="771" mass="81604">MSGGGGSRVPIPNNVRRTIQDIREITGKQHADDEIYAVLKECSMDPNETAQKLLYLDTFHEVRRRRDRKKEGLASRVPEDSRSKQAGQGRRGRGASGGNAYSSNFPDGAGGRNPAIRRENGVNHIVERGQAPSTRPVLQKTKNLEASQVIRVSTVASNGPANQSNGSFGGSVDQSHTDSVTSVSNKIIVNNDNSKQENDLPQAAVVAASSPTQTFTKVVQGKSVSSSDLFATSSSASDAVVFSSSVVPAVQQSMPLNLCFGNTSDINEEVGSQWIASGVNPVKGDKVVLSEVGDSLTSKSQKSESLNTSKTITPNKSSEIKKNQLSETSQPSSSTYNGSLMSSSSCSSQPPSVNVSDVSSSEVCVPSSAGLKQFVTFPNHFQVPEAFKNGLTFGSFDSNSGQKERSISGTGGDNKALLTLESSIGSDDTTTSSNQSVSTAHRDHPDYSQTLSYQIEKKPSPEGNAVSGANSIGDQPKQEVLLTSEGPPSPTVQNGQNYLNFMPTMLGNQQFQLEGAEPQVQETSRLPNFGADSQAASSSGPTPPLQNSIPVPPQSVSIFRPPYPTNFFPYGHYYPPIYLSPMHQFLNHNGFPQQPSAGNLYLPAAPGIKFPLSQFKAGANTGNMAAHIGIPSGSFISPPVGYAPSPTVNSVSSSGNEDLAVSQLKENHIYSSGQLSEGSAVWIPSPGQDISSMQLNSLYNLTPQGQHHLAFSQTQAGRGAFAGIYQPGQTVASHSTLLQQSQAVASVETAGTPSGAFQLPQNAQINWNSNF</sequence>
<evidence type="ECO:0000259" key="2">
    <source>
        <dbReference type="Pfam" id="PF06972"/>
    </source>
</evidence>
<feature type="region of interest" description="Disordered" evidence="1">
    <location>
        <begin position="157"/>
        <end position="179"/>
    </location>
</feature>
<dbReference type="SUPFAM" id="SSF46934">
    <property type="entry name" value="UBA-like"/>
    <property type="match status" value="1"/>
</dbReference>
<dbReference type="InterPro" id="IPR009719">
    <property type="entry name" value="GIP1_N"/>
</dbReference>
<reference evidence="3" key="1">
    <citation type="submission" date="2020-09" db="EMBL/GenBank/DDBJ databases">
        <title>Genome-Enabled Discovery of Anthraquinone Biosynthesis in Senna tora.</title>
        <authorList>
            <person name="Kang S.-H."/>
            <person name="Pandey R.P."/>
            <person name="Lee C.-M."/>
            <person name="Sim J.-S."/>
            <person name="Jeong J.-T."/>
            <person name="Choi B.-S."/>
            <person name="Jung M."/>
            <person name="Ginzburg D."/>
            <person name="Zhao K."/>
            <person name="Won S.Y."/>
            <person name="Oh T.-J."/>
            <person name="Yu Y."/>
            <person name="Kim N.-H."/>
            <person name="Lee O.R."/>
            <person name="Lee T.-H."/>
            <person name="Bashyal P."/>
            <person name="Kim T.-S."/>
            <person name="Lee W.-H."/>
            <person name="Kawkins C."/>
            <person name="Kim C.-K."/>
            <person name="Kim J.S."/>
            <person name="Ahn B.O."/>
            <person name="Rhee S.Y."/>
            <person name="Sohng J.K."/>
        </authorList>
    </citation>
    <scope>NUCLEOTIDE SEQUENCE</scope>
    <source>
        <tissue evidence="3">Leaf</tissue>
    </source>
</reference>
<feature type="region of interest" description="Disordered" evidence="1">
    <location>
        <begin position="64"/>
        <end position="116"/>
    </location>
</feature>
<comment type="caution">
    <text evidence="3">The sequence shown here is derived from an EMBL/GenBank/DDBJ whole genome shotgun (WGS) entry which is preliminary data.</text>
</comment>
<feature type="region of interest" description="Disordered" evidence="1">
    <location>
        <begin position="529"/>
        <end position="549"/>
    </location>
</feature>
<accession>A0A834WRB5</accession>
<name>A0A834WRB5_9FABA</name>
<dbReference type="GO" id="GO:0051082">
    <property type="term" value="F:unfolded protein binding"/>
    <property type="evidence" value="ECO:0007669"/>
    <property type="project" value="TreeGrafter"/>
</dbReference>
<dbReference type="PANTHER" id="PTHR46775:SF2">
    <property type="entry name" value="GBF-INTERACTING PROTEIN 1-LIKE"/>
    <property type="match status" value="1"/>
</dbReference>
<evidence type="ECO:0000313" key="4">
    <source>
        <dbReference type="Proteomes" id="UP000634136"/>
    </source>
</evidence>
<dbReference type="GO" id="GO:0005634">
    <property type="term" value="C:nucleus"/>
    <property type="evidence" value="ECO:0007669"/>
    <property type="project" value="TreeGrafter"/>
</dbReference>
<feature type="compositionally biased region" description="Basic and acidic residues" evidence="1">
    <location>
        <begin position="69"/>
        <end position="83"/>
    </location>
</feature>
<dbReference type="EMBL" id="JAAIUW010000005">
    <property type="protein sequence ID" value="KAF7831258.1"/>
    <property type="molecule type" value="Genomic_DNA"/>
</dbReference>
<feature type="compositionally biased region" description="Polar residues" evidence="1">
    <location>
        <begin position="298"/>
        <end position="317"/>
    </location>
</feature>
<feature type="domain" description="GBF-interacting protein 1 N-terminal" evidence="2">
    <location>
        <begin position="11"/>
        <end position="71"/>
    </location>
</feature>
<dbReference type="InterPro" id="IPR044277">
    <property type="entry name" value="GIP1"/>
</dbReference>
<dbReference type="PANTHER" id="PTHR46775">
    <property type="entry name" value="FLOCCULATION PROTEIN (DUF1296)"/>
    <property type="match status" value="1"/>
</dbReference>
<feature type="region of interest" description="Disordered" evidence="1">
    <location>
        <begin position="423"/>
        <end position="446"/>
    </location>
</feature>
<feature type="region of interest" description="Disordered" evidence="1">
    <location>
        <begin position="298"/>
        <end position="358"/>
    </location>
</feature>
<dbReference type="OrthoDB" id="753279at2759"/>
<feature type="compositionally biased region" description="Polar residues" evidence="1">
    <location>
        <begin position="325"/>
        <end position="338"/>
    </location>
</feature>
<proteinExistence type="predicted"/>
<gene>
    <name evidence="3" type="ORF">G2W53_013591</name>
</gene>
<dbReference type="Pfam" id="PF06972">
    <property type="entry name" value="GIP1_N"/>
    <property type="match status" value="1"/>
</dbReference>
<evidence type="ECO:0000313" key="3">
    <source>
        <dbReference type="EMBL" id="KAF7831258.1"/>
    </source>
</evidence>
<protein>
    <submittedName>
        <fullName evidence="3">GBF-interacting protein 1-like</fullName>
    </submittedName>
</protein>
<feature type="compositionally biased region" description="Low complexity" evidence="1">
    <location>
        <begin position="339"/>
        <end position="358"/>
    </location>
</feature>
<dbReference type="InterPro" id="IPR009060">
    <property type="entry name" value="UBA-like_sf"/>
</dbReference>
<keyword evidence="4" id="KW-1185">Reference proteome</keyword>
<dbReference type="AlphaFoldDB" id="A0A834WRB5"/>
<organism evidence="3 4">
    <name type="scientific">Senna tora</name>
    <dbReference type="NCBI Taxonomy" id="362788"/>
    <lineage>
        <taxon>Eukaryota</taxon>
        <taxon>Viridiplantae</taxon>
        <taxon>Streptophyta</taxon>
        <taxon>Embryophyta</taxon>
        <taxon>Tracheophyta</taxon>
        <taxon>Spermatophyta</taxon>
        <taxon>Magnoliopsida</taxon>
        <taxon>eudicotyledons</taxon>
        <taxon>Gunneridae</taxon>
        <taxon>Pentapetalae</taxon>
        <taxon>rosids</taxon>
        <taxon>fabids</taxon>
        <taxon>Fabales</taxon>
        <taxon>Fabaceae</taxon>
        <taxon>Caesalpinioideae</taxon>
        <taxon>Cassia clade</taxon>
        <taxon>Senna</taxon>
    </lineage>
</organism>
<dbReference type="Proteomes" id="UP000634136">
    <property type="component" value="Unassembled WGS sequence"/>
</dbReference>
<evidence type="ECO:0000256" key="1">
    <source>
        <dbReference type="SAM" id="MobiDB-lite"/>
    </source>
</evidence>
<feature type="compositionally biased region" description="Polar residues" evidence="1">
    <location>
        <begin position="534"/>
        <end position="549"/>
    </location>
</feature>